<protein>
    <submittedName>
        <fullName evidence="14">COX15/CtaA family protein</fullName>
    </submittedName>
</protein>
<keyword evidence="9 13" id="KW-0472">Membrane</keyword>
<comment type="subcellular location">
    <subcellularLocation>
        <location evidence="1">Membrane</location>
        <topology evidence="1">Multi-pass membrane protein</topology>
    </subcellularLocation>
</comment>
<keyword evidence="7" id="KW-0408">Iron</keyword>
<feature type="transmembrane region" description="Helical" evidence="13">
    <location>
        <begin position="127"/>
        <end position="148"/>
    </location>
</feature>
<evidence type="ECO:0000256" key="2">
    <source>
        <dbReference type="ARBA" id="ARBA00022475"/>
    </source>
</evidence>
<dbReference type="PANTHER" id="PTHR35457">
    <property type="entry name" value="HEME A SYNTHASE"/>
    <property type="match status" value="1"/>
</dbReference>
<dbReference type="Pfam" id="PF02628">
    <property type="entry name" value="COX15-CtaA"/>
    <property type="match status" value="1"/>
</dbReference>
<dbReference type="PANTHER" id="PTHR35457:SF1">
    <property type="entry name" value="HEME A SYNTHASE"/>
    <property type="match status" value="1"/>
</dbReference>
<keyword evidence="4" id="KW-0479">Metal-binding</keyword>
<comment type="pathway">
    <text evidence="11">Porphyrin-containing compound metabolism.</text>
</comment>
<proteinExistence type="predicted"/>
<dbReference type="InterPro" id="IPR050450">
    <property type="entry name" value="COX15/CtaA_HemeA_synthase"/>
</dbReference>
<feature type="transmembrane region" description="Helical" evidence="13">
    <location>
        <begin position="271"/>
        <end position="291"/>
    </location>
</feature>
<keyword evidence="10" id="KW-1015">Disulfide bond</keyword>
<evidence type="ECO:0000256" key="3">
    <source>
        <dbReference type="ARBA" id="ARBA00022692"/>
    </source>
</evidence>
<feature type="transmembrane region" description="Helical" evidence="13">
    <location>
        <begin position="21"/>
        <end position="41"/>
    </location>
</feature>
<dbReference type="Proteomes" id="UP001056336">
    <property type="component" value="Chromosome"/>
</dbReference>
<evidence type="ECO:0000256" key="9">
    <source>
        <dbReference type="ARBA" id="ARBA00023136"/>
    </source>
</evidence>
<feature type="transmembrane region" description="Helical" evidence="13">
    <location>
        <begin position="246"/>
        <end position="265"/>
    </location>
</feature>
<feature type="transmembrane region" description="Helical" evidence="13">
    <location>
        <begin position="101"/>
        <end position="121"/>
    </location>
</feature>
<evidence type="ECO:0000256" key="10">
    <source>
        <dbReference type="ARBA" id="ARBA00023157"/>
    </source>
</evidence>
<evidence type="ECO:0000256" key="5">
    <source>
        <dbReference type="ARBA" id="ARBA00022989"/>
    </source>
</evidence>
<sequence length="328" mass="34195">MGMIRNRLLGWLDRPTVLRRLALASVIANVVIVVTGGAVRLTGSGLGCPTWPSCTDSSLVPTKAYALHGIIEFTNRQLTFVLGVVAVLTLVAALRQHTERALAAWALGIIPAQAVVGGISVKTQLNPWVVSLHFLISIVIIAIALVLYARLAAWPAPAVPLNPVVGRLAQALVLAGAAVLIAGTVVTGAGPHPGDKNASGRVHRNGLNVASMSQLHADLVMVLVGLSLGMLALVYAVGAGRAVRRAVWILLAVEAAQAAIGYAQYFTGVPAGLVGLHMLGACLLWIAVIGVRLRVLGVHRGANSGPTAEEPRPVRRSRQGEEPPALRS</sequence>
<keyword evidence="6" id="KW-0560">Oxidoreductase</keyword>
<evidence type="ECO:0000256" key="11">
    <source>
        <dbReference type="ARBA" id="ARBA00023444"/>
    </source>
</evidence>
<gene>
    <name evidence="14" type="ORF">M6D93_09345</name>
</gene>
<reference evidence="14" key="2">
    <citation type="submission" date="2022-05" db="EMBL/GenBank/DDBJ databases">
        <authorList>
            <person name="Kim J.-S."/>
            <person name="Lee K."/>
            <person name="Suh M."/>
            <person name="Eom M."/>
            <person name="Kim J.-S."/>
            <person name="Kim D.-S."/>
            <person name="Ko S.-H."/>
            <person name="Shin Y."/>
            <person name="Lee J.-S."/>
        </authorList>
    </citation>
    <scope>NUCLEOTIDE SEQUENCE</scope>
    <source>
        <strain evidence="14">N237</strain>
    </source>
</reference>
<dbReference type="InterPro" id="IPR003780">
    <property type="entry name" value="COX15/CtaA_fam"/>
</dbReference>
<evidence type="ECO:0000256" key="8">
    <source>
        <dbReference type="ARBA" id="ARBA00023133"/>
    </source>
</evidence>
<feature type="transmembrane region" description="Helical" evidence="13">
    <location>
        <begin position="77"/>
        <end position="94"/>
    </location>
</feature>
<evidence type="ECO:0000256" key="6">
    <source>
        <dbReference type="ARBA" id="ARBA00023002"/>
    </source>
</evidence>
<feature type="compositionally biased region" description="Basic and acidic residues" evidence="12">
    <location>
        <begin position="309"/>
        <end position="321"/>
    </location>
</feature>
<keyword evidence="15" id="KW-1185">Reference proteome</keyword>
<feature type="region of interest" description="Disordered" evidence="12">
    <location>
        <begin position="302"/>
        <end position="328"/>
    </location>
</feature>
<evidence type="ECO:0000313" key="14">
    <source>
        <dbReference type="EMBL" id="UQX90186.1"/>
    </source>
</evidence>
<accession>A0ABY4R5E5</accession>
<reference evidence="14" key="1">
    <citation type="journal article" date="2018" name="Int. J. Syst. Evol. Microbiol.">
        <title>Jatrophihabitans telluris sp. nov., isolated from sediment soil of lava forest wetlands and the emended description of the genus Jatrophihabitans.</title>
        <authorList>
            <person name="Lee K.C."/>
            <person name="Suh M.K."/>
            <person name="Eom M.K."/>
            <person name="Kim K.K."/>
            <person name="Kim J.S."/>
            <person name="Kim D.S."/>
            <person name="Ko S.H."/>
            <person name="Shin Y.K."/>
            <person name="Lee J.S."/>
        </authorList>
    </citation>
    <scope>NUCLEOTIDE SEQUENCE</scope>
    <source>
        <strain evidence="14">N237</strain>
    </source>
</reference>
<evidence type="ECO:0000256" key="4">
    <source>
        <dbReference type="ARBA" id="ARBA00022723"/>
    </source>
</evidence>
<feature type="transmembrane region" description="Helical" evidence="13">
    <location>
        <begin position="219"/>
        <end position="239"/>
    </location>
</feature>
<evidence type="ECO:0000256" key="7">
    <source>
        <dbReference type="ARBA" id="ARBA00023004"/>
    </source>
</evidence>
<evidence type="ECO:0000256" key="1">
    <source>
        <dbReference type="ARBA" id="ARBA00004141"/>
    </source>
</evidence>
<feature type="transmembrane region" description="Helical" evidence="13">
    <location>
        <begin position="168"/>
        <end position="189"/>
    </location>
</feature>
<evidence type="ECO:0000313" key="15">
    <source>
        <dbReference type="Proteomes" id="UP001056336"/>
    </source>
</evidence>
<keyword evidence="5 13" id="KW-1133">Transmembrane helix</keyword>
<evidence type="ECO:0000256" key="12">
    <source>
        <dbReference type="SAM" id="MobiDB-lite"/>
    </source>
</evidence>
<organism evidence="14 15">
    <name type="scientific">Jatrophihabitans telluris</name>
    <dbReference type="NCBI Taxonomy" id="2038343"/>
    <lineage>
        <taxon>Bacteria</taxon>
        <taxon>Bacillati</taxon>
        <taxon>Actinomycetota</taxon>
        <taxon>Actinomycetes</taxon>
        <taxon>Jatrophihabitantales</taxon>
        <taxon>Jatrophihabitantaceae</taxon>
        <taxon>Jatrophihabitans</taxon>
    </lineage>
</organism>
<keyword evidence="8" id="KW-0350">Heme biosynthesis</keyword>
<keyword evidence="2" id="KW-1003">Cell membrane</keyword>
<evidence type="ECO:0000256" key="13">
    <source>
        <dbReference type="SAM" id="Phobius"/>
    </source>
</evidence>
<name>A0ABY4R5E5_9ACTN</name>
<keyword evidence="3 13" id="KW-0812">Transmembrane</keyword>
<dbReference type="EMBL" id="CP097332">
    <property type="protein sequence ID" value="UQX90186.1"/>
    <property type="molecule type" value="Genomic_DNA"/>
</dbReference>
<dbReference type="RefSeq" id="WP_249774082.1">
    <property type="nucleotide sequence ID" value="NZ_CP097332.1"/>
</dbReference>